<keyword evidence="3" id="KW-0233">DNA recombination</keyword>
<sequence>MSPLPRRSTSSWRLSTHPSRSSWPVDNGSSCGKARSSPWTRPAPWPPDGHERGSRVPGYIEDRWYTKRPDPKTGEKRETARHGQGKRYRVAGIPGVRDRSFEKLTGPDGAKAWLAKAQHESAKGEFIDPRDGNMLLREYVETEWWPNQDYSDPSTSATVKGKVWNHILPHLGSMPLNAIKTPQLRSWLKELNSQLGPGTVNDVWGSLSVILQAAVEDERITRNYCRSQSSVRPPARPEPKARAWTRQQVLLVRSSVDERMCLAVDLGVGAGLRQGEVFGLATEDIDEVGQLIHVRRQVKKVGSKLVFALPKGQKTRTVPVPQHLLDRISEHLERRPAKKVTLPWGNPGPAQTEKEAKERAPRTYELLLPAPQGGAWYRDYFNNTIWKPALEAAGLCGPPMVTKRPIAGKPGRFRTVKRYAEDREQGFHSLRHTFASVQLDARESVVSVSKWLGHSDPSITLRIYAHMMPEADGRGRTAMQNWFEISP</sequence>
<comment type="similarity">
    <text evidence="1">Belongs to the 'phage' integrase family.</text>
</comment>
<gene>
    <name evidence="6" type="ORF">H1D24_39330</name>
</gene>
<dbReference type="Gene3D" id="1.10.443.10">
    <property type="entry name" value="Intergrase catalytic core"/>
    <property type="match status" value="1"/>
</dbReference>
<organism evidence="6 7">
    <name type="scientific">Streptomyces himalayensis subsp. himalayensis</name>
    <dbReference type="NCBI Taxonomy" id="2756131"/>
    <lineage>
        <taxon>Bacteria</taxon>
        <taxon>Bacillati</taxon>
        <taxon>Actinomycetota</taxon>
        <taxon>Actinomycetes</taxon>
        <taxon>Kitasatosporales</taxon>
        <taxon>Streptomycetaceae</taxon>
        <taxon>Streptomyces</taxon>
        <taxon>Streptomyces himalayensis</taxon>
    </lineage>
</organism>
<dbReference type="GO" id="GO:0015074">
    <property type="term" value="P:DNA integration"/>
    <property type="evidence" value="ECO:0007669"/>
    <property type="project" value="UniProtKB-KW"/>
</dbReference>
<dbReference type="SUPFAM" id="SSF56349">
    <property type="entry name" value="DNA breaking-rejoining enzymes"/>
    <property type="match status" value="1"/>
</dbReference>
<dbReference type="PANTHER" id="PTHR30349">
    <property type="entry name" value="PHAGE INTEGRASE-RELATED"/>
    <property type="match status" value="1"/>
</dbReference>
<dbReference type="InterPro" id="IPR010998">
    <property type="entry name" value="Integrase_recombinase_N"/>
</dbReference>
<protein>
    <submittedName>
        <fullName evidence="6">Site-specific integrase</fullName>
    </submittedName>
</protein>
<dbReference type="GO" id="GO:0006310">
    <property type="term" value="P:DNA recombination"/>
    <property type="evidence" value="ECO:0007669"/>
    <property type="project" value="UniProtKB-KW"/>
</dbReference>
<dbReference type="AlphaFoldDB" id="A0A7W0IE23"/>
<reference evidence="6 7" key="1">
    <citation type="submission" date="2020-07" db="EMBL/GenBank/DDBJ databases">
        <title>Streptomyces isolated from Indian soil.</title>
        <authorList>
            <person name="Mandal S."/>
            <person name="Maiti P.K."/>
        </authorList>
    </citation>
    <scope>NUCLEOTIDE SEQUENCE [LARGE SCALE GENOMIC DNA]</scope>
    <source>
        <strain evidence="6 7">PSKA28</strain>
    </source>
</reference>
<evidence type="ECO:0000256" key="4">
    <source>
        <dbReference type="SAM" id="MobiDB-lite"/>
    </source>
</evidence>
<dbReference type="InterPro" id="IPR013762">
    <property type="entry name" value="Integrase-like_cat_sf"/>
</dbReference>
<keyword evidence="2" id="KW-0238">DNA-binding</keyword>
<dbReference type="PANTHER" id="PTHR30349:SF64">
    <property type="entry name" value="PROPHAGE INTEGRASE INTD-RELATED"/>
    <property type="match status" value="1"/>
</dbReference>
<dbReference type="Proteomes" id="UP000545761">
    <property type="component" value="Unassembled WGS sequence"/>
</dbReference>
<dbReference type="GO" id="GO:0003677">
    <property type="term" value="F:DNA binding"/>
    <property type="evidence" value="ECO:0007669"/>
    <property type="project" value="UniProtKB-KW"/>
</dbReference>
<evidence type="ECO:0000256" key="1">
    <source>
        <dbReference type="ARBA" id="ARBA00008857"/>
    </source>
</evidence>
<dbReference type="EMBL" id="JACEHE010000050">
    <property type="protein sequence ID" value="MBA2951651.1"/>
    <property type="molecule type" value="Genomic_DNA"/>
</dbReference>
<feature type="compositionally biased region" description="Basic and acidic residues" evidence="4">
    <location>
        <begin position="48"/>
        <end position="81"/>
    </location>
</feature>
<feature type="region of interest" description="Disordered" evidence="4">
    <location>
        <begin position="339"/>
        <end position="359"/>
    </location>
</feature>
<evidence type="ECO:0000313" key="6">
    <source>
        <dbReference type="EMBL" id="MBA2951651.1"/>
    </source>
</evidence>
<dbReference type="InterPro" id="IPR002104">
    <property type="entry name" value="Integrase_catalytic"/>
</dbReference>
<feature type="region of interest" description="Disordered" evidence="4">
    <location>
        <begin position="1"/>
        <end position="86"/>
    </location>
</feature>
<dbReference type="Pfam" id="PF22022">
    <property type="entry name" value="Phage_int_M"/>
    <property type="match status" value="1"/>
</dbReference>
<evidence type="ECO:0000313" key="7">
    <source>
        <dbReference type="Proteomes" id="UP000545761"/>
    </source>
</evidence>
<evidence type="ECO:0000256" key="3">
    <source>
        <dbReference type="ARBA" id="ARBA00023172"/>
    </source>
</evidence>
<dbReference type="Pfam" id="PF00589">
    <property type="entry name" value="Phage_integrase"/>
    <property type="match status" value="1"/>
</dbReference>
<dbReference type="Gene3D" id="1.10.150.130">
    <property type="match status" value="1"/>
</dbReference>
<name>A0A7W0IE23_9ACTN</name>
<proteinExistence type="inferred from homology"/>
<dbReference type="PROSITE" id="PS51898">
    <property type="entry name" value="TYR_RECOMBINASE"/>
    <property type="match status" value="1"/>
</dbReference>
<feature type="domain" description="Tyr recombinase" evidence="5">
    <location>
        <begin position="239"/>
        <end position="480"/>
    </location>
</feature>
<dbReference type="InterPro" id="IPR053876">
    <property type="entry name" value="Phage_int_M"/>
</dbReference>
<accession>A0A7W0IE23</accession>
<evidence type="ECO:0000259" key="5">
    <source>
        <dbReference type="PROSITE" id="PS51898"/>
    </source>
</evidence>
<dbReference type="CDD" id="cd01189">
    <property type="entry name" value="INT_ICEBs1_C_like"/>
    <property type="match status" value="1"/>
</dbReference>
<comment type="caution">
    <text evidence="6">The sequence shown here is derived from an EMBL/GenBank/DDBJ whole genome shotgun (WGS) entry which is preliminary data.</text>
</comment>
<feature type="compositionally biased region" description="Polar residues" evidence="4">
    <location>
        <begin position="7"/>
        <end position="30"/>
    </location>
</feature>
<dbReference type="InterPro" id="IPR050090">
    <property type="entry name" value="Tyrosine_recombinase_XerCD"/>
</dbReference>
<dbReference type="InterPro" id="IPR011010">
    <property type="entry name" value="DNA_brk_join_enz"/>
</dbReference>
<evidence type="ECO:0000256" key="2">
    <source>
        <dbReference type="ARBA" id="ARBA00023125"/>
    </source>
</evidence>